<accession>A0ABV6XT08</accession>
<gene>
    <name evidence="1" type="ORF">ABUW04_24375</name>
</gene>
<sequence>MVEDQAGKGMNAEIRVVGEAGRAEVAELGRWLAAQRGLVGRVVQVQGEVGEQELSGGAVELLSVAIGSGGVVSVLSSALSAWLGGRQQTIKITVDGRSAEFPTGTKPEAVAQYLKAVKGDDARA</sequence>
<evidence type="ECO:0000313" key="2">
    <source>
        <dbReference type="Proteomes" id="UP001592581"/>
    </source>
</evidence>
<protein>
    <submittedName>
        <fullName evidence="1">Uncharacterized protein</fullName>
    </submittedName>
</protein>
<comment type="caution">
    <text evidence="1">The sequence shown here is derived from an EMBL/GenBank/DDBJ whole genome shotgun (WGS) entry which is preliminary data.</text>
</comment>
<dbReference type="Pfam" id="PF19953">
    <property type="entry name" value="EACC1"/>
    <property type="match status" value="1"/>
</dbReference>
<name>A0ABV6XT08_9ACTN</name>
<dbReference type="RefSeq" id="WP_380566598.1">
    <property type="nucleotide sequence ID" value="NZ_JBEUKS010000009.1"/>
</dbReference>
<keyword evidence="2" id="KW-1185">Reference proteome</keyword>
<reference evidence="1 2" key="1">
    <citation type="submission" date="2024-06" db="EMBL/GenBank/DDBJ databases">
        <authorList>
            <person name="Lee S.D."/>
        </authorList>
    </citation>
    <scope>NUCLEOTIDE SEQUENCE [LARGE SCALE GENOMIC DNA]</scope>
    <source>
        <strain evidence="1 2">N1-10</strain>
    </source>
</reference>
<dbReference type="Proteomes" id="UP001592581">
    <property type="component" value="Unassembled WGS sequence"/>
</dbReference>
<organism evidence="1 2">
    <name type="scientific">Streptacidiphilus jeojiensis</name>
    <dbReference type="NCBI Taxonomy" id="3229225"/>
    <lineage>
        <taxon>Bacteria</taxon>
        <taxon>Bacillati</taxon>
        <taxon>Actinomycetota</taxon>
        <taxon>Actinomycetes</taxon>
        <taxon>Kitasatosporales</taxon>
        <taxon>Streptomycetaceae</taxon>
        <taxon>Streptacidiphilus</taxon>
    </lineage>
</organism>
<evidence type="ECO:0000313" key="1">
    <source>
        <dbReference type="EMBL" id="MFC1441401.1"/>
    </source>
</evidence>
<dbReference type="InterPro" id="IPR045428">
    <property type="entry name" value="EACC1"/>
</dbReference>
<proteinExistence type="predicted"/>
<dbReference type="EMBL" id="JBEUKS010000009">
    <property type="protein sequence ID" value="MFC1441401.1"/>
    <property type="molecule type" value="Genomic_DNA"/>
</dbReference>